<proteinExistence type="predicted"/>
<gene>
    <name evidence="2" type="ORF">SUTH_00425</name>
</gene>
<protein>
    <submittedName>
        <fullName evidence="2">Uncharacterized protein</fullName>
    </submittedName>
</protein>
<dbReference type="SUPFAM" id="SSF89155">
    <property type="entry name" value="TorD-like"/>
    <property type="match status" value="1"/>
</dbReference>
<dbReference type="OrthoDB" id="3177897at2"/>
<dbReference type="InterPro" id="IPR036411">
    <property type="entry name" value="TorD-like_sf"/>
</dbReference>
<dbReference type="Proteomes" id="UP000031637">
    <property type="component" value="Chromosome"/>
</dbReference>
<organism evidence="2 3">
    <name type="scientific">Sulfuritalea hydrogenivorans sk43H</name>
    <dbReference type="NCBI Taxonomy" id="1223802"/>
    <lineage>
        <taxon>Bacteria</taxon>
        <taxon>Pseudomonadati</taxon>
        <taxon>Pseudomonadota</taxon>
        <taxon>Betaproteobacteria</taxon>
        <taxon>Nitrosomonadales</taxon>
        <taxon>Sterolibacteriaceae</taxon>
        <taxon>Sulfuritalea</taxon>
    </lineage>
</organism>
<dbReference type="RefSeq" id="WP_041096720.1">
    <property type="nucleotide sequence ID" value="NZ_AP012547.1"/>
</dbReference>
<dbReference type="PANTHER" id="PTHR34227">
    <property type="entry name" value="CHAPERONE PROTEIN YCDY"/>
    <property type="match status" value="1"/>
</dbReference>
<dbReference type="Pfam" id="PF02613">
    <property type="entry name" value="Nitrate_red_del"/>
    <property type="match status" value="1"/>
</dbReference>
<evidence type="ECO:0000313" key="3">
    <source>
        <dbReference type="Proteomes" id="UP000031637"/>
    </source>
</evidence>
<dbReference type="STRING" id="1223802.SUTH_00425"/>
<dbReference type="PANTHER" id="PTHR34227:SF1">
    <property type="entry name" value="DIMETHYL SULFOXIDE REDUCTASE CHAPERONE-RELATED"/>
    <property type="match status" value="1"/>
</dbReference>
<name>W0SAI8_9PROT</name>
<dbReference type="Gene3D" id="1.10.3480.10">
    <property type="entry name" value="TorD-like"/>
    <property type="match status" value="1"/>
</dbReference>
<reference evidence="2 3" key="1">
    <citation type="journal article" date="2014" name="Syst. Appl. Microbiol.">
        <title>Complete genomes of freshwater sulfur oxidizers Sulfuricella denitrificans skB26 and Sulfuritalea hydrogenivorans sk43H: genetic insights into the sulfur oxidation pathway of betaproteobacteria.</title>
        <authorList>
            <person name="Watanabe T."/>
            <person name="Kojima H."/>
            <person name="Fukui M."/>
        </authorList>
    </citation>
    <scope>NUCLEOTIDE SEQUENCE [LARGE SCALE GENOMIC DNA]</scope>
    <source>
        <strain evidence="2">DSM22779</strain>
    </source>
</reference>
<dbReference type="EMBL" id="AP012547">
    <property type="protein sequence ID" value="BAO28239.1"/>
    <property type="molecule type" value="Genomic_DNA"/>
</dbReference>
<keyword evidence="1" id="KW-0143">Chaperone</keyword>
<evidence type="ECO:0000256" key="1">
    <source>
        <dbReference type="ARBA" id="ARBA00023186"/>
    </source>
</evidence>
<dbReference type="AlphaFoldDB" id="W0SAI8"/>
<dbReference type="InterPro" id="IPR050289">
    <property type="entry name" value="TorD/DmsD_chaperones"/>
</dbReference>
<dbReference type="HOGENOM" id="CLU_993690_0_0_4"/>
<dbReference type="InterPro" id="IPR020945">
    <property type="entry name" value="DMSO/NO3_reduct_chaperone"/>
</dbReference>
<evidence type="ECO:0000313" key="2">
    <source>
        <dbReference type="EMBL" id="BAO28239.1"/>
    </source>
</evidence>
<dbReference type="KEGG" id="shd:SUTH_00425"/>
<sequence length="289" mass="32441">MLKNVLALDDSEEEVGAGETATVLASPAETAADWRARAEIYRLLSGVFVEEPGREFVTALRSPEALAQLAEAGLRFDADFLDAPQDALLEALAIEYTTQFASSGGFPPVESVRLTGRYKQQPNFDAMQTYKRLGFVLQPGRFEVFADQLGIELMFVAELLERGATALEQGDAVTHRRLEKEIKRFWSQHLGRWVRGYSRLIERTAEHSFYREMARFLGGFAAEEIEAMSLRIEDADQARLEVPKDDIRVEFNPNEPVCNGCMTDALSTTLSAPDNVRRLEEMRSLGDLR</sequence>
<accession>W0SAI8</accession>
<keyword evidence="3" id="KW-1185">Reference proteome</keyword>